<dbReference type="CDD" id="cd06261">
    <property type="entry name" value="TM_PBP2"/>
    <property type="match status" value="1"/>
</dbReference>
<dbReference type="Pfam" id="PF00528">
    <property type="entry name" value="BPD_transp_1"/>
    <property type="match status" value="1"/>
</dbReference>
<sequence length="319" mass="34128">MTATQPLDGVDRELDPALVPAAPLDRGSRRPRRIAGPRSWGLGPWHWIGLAMLTVVVGYSLLYPLLPSYDPYGQDLGRILLTPGADPAHLFGTDSLGRDTASRLALAGRVTVGVVVVIIVVNALIGMIVGTVAGYFGGRLDNAMMALADVKLALPMILVLTALAATFGPSIKLMVIVLAVTYWVGYARVARTSATSLRQRDFVLAPALQGARTARILRVHVLPTVFSQMLILASTDVGAVILLMSSFDYLGLGVQPPVPSWGSMIGESQKYLRQNPAQAIVPGVAIFLAVAGMNLVSQRFTSERAAARRPSRRARGRKE</sequence>
<keyword evidence="4 7" id="KW-0812">Transmembrane</keyword>
<organism evidence="9 10">
    <name type="scientific">Serinibacter arcticus</name>
    <dbReference type="NCBI Taxonomy" id="1655435"/>
    <lineage>
        <taxon>Bacteria</taxon>
        <taxon>Bacillati</taxon>
        <taxon>Actinomycetota</taxon>
        <taxon>Actinomycetes</taxon>
        <taxon>Micrococcales</taxon>
        <taxon>Beutenbergiaceae</taxon>
        <taxon>Serinibacter</taxon>
    </lineage>
</organism>
<dbReference type="GO" id="GO:0005886">
    <property type="term" value="C:plasma membrane"/>
    <property type="evidence" value="ECO:0007669"/>
    <property type="project" value="UniProtKB-SubCell"/>
</dbReference>
<name>A0A4Z1E5B2_9MICO</name>
<proteinExistence type="inferred from homology"/>
<evidence type="ECO:0000256" key="3">
    <source>
        <dbReference type="ARBA" id="ARBA00022475"/>
    </source>
</evidence>
<dbReference type="Proteomes" id="UP000297318">
    <property type="component" value="Unassembled WGS sequence"/>
</dbReference>
<dbReference type="EMBL" id="RHPJ01000001">
    <property type="protein sequence ID" value="TGO06379.1"/>
    <property type="molecule type" value="Genomic_DNA"/>
</dbReference>
<evidence type="ECO:0000256" key="5">
    <source>
        <dbReference type="ARBA" id="ARBA00022989"/>
    </source>
</evidence>
<evidence type="ECO:0000256" key="6">
    <source>
        <dbReference type="ARBA" id="ARBA00023136"/>
    </source>
</evidence>
<gene>
    <name evidence="9" type="ORF">SERN_0571</name>
</gene>
<keyword evidence="3" id="KW-1003">Cell membrane</keyword>
<accession>A0A4Z1E5B2</accession>
<evidence type="ECO:0000256" key="2">
    <source>
        <dbReference type="ARBA" id="ARBA00022448"/>
    </source>
</evidence>
<dbReference type="PANTHER" id="PTHR43386:SF1">
    <property type="entry name" value="D,D-DIPEPTIDE TRANSPORT SYSTEM PERMEASE PROTEIN DDPC-RELATED"/>
    <property type="match status" value="1"/>
</dbReference>
<dbReference type="AlphaFoldDB" id="A0A4Z1E5B2"/>
<dbReference type="SUPFAM" id="SSF161098">
    <property type="entry name" value="MetI-like"/>
    <property type="match status" value="1"/>
</dbReference>
<dbReference type="InterPro" id="IPR000515">
    <property type="entry name" value="MetI-like"/>
</dbReference>
<dbReference type="GO" id="GO:0055085">
    <property type="term" value="P:transmembrane transport"/>
    <property type="evidence" value="ECO:0007669"/>
    <property type="project" value="InterPro"/>
</dbReference>
<evidence type="ECO:0000256" key="7">
    <source>
        <dbReference type="RuleBase" id="RU363032"/>
    </source>
</evidence>
<comment type="subcellular location">
    <subcellularLocation>
        <location evidence="1 7">Cell membrane</location>
        <topology evidence="1 7">Multi-pass membrane protein</topology>
    </subcellularLocation>
</comment>
<dbReference type="RefSeq" id="WP_135848591.1">
    <property type="nucleotide sequence ID" value="NZ_RHPJ01000001.1"/>
</dbReference>
<comment type="caution">
    <text evidence="9">The sequence shown here is derived from an EMBL/GenBank/DDBJ whole genome shotgun (WGS) entry which is preliminary data.</text>
</comment>
<dbReference type="PROSITE" id="PS50928">
    <property type="entry name" value="ABC_TM1"/>
    <property type="match status" value="1"/>
</dbReference>
<protein>
    <submittedName>
        <fullName evidence="9">Dipeptide transport system permease protein DppC</fullName>
    </submittedName>
</protein>
<reference evidence="9 10" key="1">
    <citation type="submission" date="2018-11" db="EMBL/GenBank/DDBJ databases">
        <title>Complete genome sequencing of the Actinobacteria Serinibacter sp. K3-2.</title>
        <authorList>
            <person name="Rakitin A.L."/>
            <person name="Beletsky A.V."/>
            <person name="Mardanov A.V."/>
            <person name="Ravin N.V."/>
            <person name="Gromova A.S."/>
            <person name="Filippova S.N."/>
            <person name="Gal'Chenko V.F."/>
        </authorList>
    </citation>
    <scope>NUCLEOTIDE SEQUENCE [LARGE SCALE GENOMIC DNA]</scope>
    <source>
        <strain evidence="9 10">K3-2</strain>
    </source>
</reference>
<feature type="transmembrane region" description="Helical" evidence="7">
    <location>
        <begin position="112"/>
        <end position="136"/>
    </location>
</feature>
<dbReference type="InterPro" id="IPR050366">
    <property type="entry name" value="BP-dependent_transpt_permease"/>
</dbReference>
<feature type="transmembrane region" description="Helical" evidence="7">
    <location>
        <begin position="39"/>
        <end position="62"/>
    </location>
</feature>
<evidence type="ECO:0000313" key="9">
    <source>
        <dbReference type="EMBL" id="TGO06379.1"/>
    </source>
</evidence>
<feature type="domain" description="ABC transmembrane type-1" evidence="8">
    <location>
        <begin position="108"/>
        <end position="297"/>
    </location>
</feature>
<comment type="similarity">
    <text evidence="7">Belongs to the binding-protein-dependent transport system permease family.</text>
</comment>
<dbReference type="PANTHER" id="PTHR43386">
    <property type="entry name" value="OLIGOPEPTIDE TRANSPORT SYSTEM PERMEASE PROTEIN APPC"/>
    <property type="match status" value="1"/>
</dbReference>
<feature type="transmembrane region" description="Helical" evidence="7">
    <location>
        <begin position="225"/>
        <end position="247"/>
    </location>
</feature>
<evidence type="ECO:0000259" key="8">
    <source>
        <dbReference type="PROSITE" id="PS50928"/>
    </source>
</evidence>
<evidence type="ECO:0000256" key="4">
    <source>
        <dbReference type="ARBA" id="ARBA00022692"/>
    </source>
</evidence>
<dbReference type="Gene3D" id="1.10.3720.10">
    <property type="entry name" value="MetI-like"/>
    <property type="match status" value="1"/>
</dbReference>
<feature type="transmembrane region" description="Helical" evidence="7">
    <location>
        <begin position="277"/>
        <end position="296"/>
    </location>
</feature>
<evidence type="ECO:0000313" key="10">
    <source>
        <dbReference type="Proteomes" id="UP000297318"/>
    </source>
</evidence>
<keyword evidence="10" id="KW-1185">Reference proteome</keyword>
<keyword evidence="5 7" id="KW-1133">Transmembrane helix</keyword>
<keyword evidence="6 7" id="KW-0472">Membrane</keyword>
<feature type="transmembrane region" description="Helical" evidence="7">
    <location>
        <begin position="173"/>
        <end position="190"/>
    </location>
</feature>
<evidence type="ECO:0000256" key="1">
    <source>
        <dbReference type="ARBA" id="ARBA00004651"/>
    </source>
</evidence>
<dbReference type="InterPro" id="IPR035906">
    <property type="entry name" value="MetI-like_sf"/>
</dbReference>
<dbReference type="OrthoDB" id="9812701at2"/>
<keyword evidence="2 7" id="KW-0813">Transport</keyword>